<dbReference type="AlphaFoldDB" id="A0AA38BRD6"/>
<evidence type="ECO:0000313" key="3">
    <source>
        <dbReference type="Proteomes" id="UP000824469"/>
    </source>
</evidence>
<dbReference type="Proteomes" id="UP000824469">
    <property type="component" value="Unassembled WGS sequence"/>
</dbReference>
<feature type="non-terminal residue" evidence="2">
    <location>
        <position position="58"/>
    </location>
</feature>
<organism evidence="2 3">
    <name type="scientific">Taxus chinensis</name>
    <name type="common">Chinese yew</name>
    <name type="synonym">Taxus wallichiana var. chinensis</name>
    <dbReference type="NCBI Taxonomy" id="29808"/>
    <lineage>
        <taxon>Eukaryota</taxon>
        <taxon>Viridiplantae</taxon>
        <taxon>Streptophyta</taxon>
        <taxon>Embryophyta</taxon>
        <taxon>Tracheophyta</taxon>
        <taxon>Spermatophyta</taxon>
        <taxon>Pinopsida</taxon>
        <taxon>Pinidae</taxon>
        <taxon>Conifers II</taxon>
        <taxon>Cupressales</taxon>
        <taxon>Taxaceae</taxon>
        <taxon>Taxus</taxon>
    </lineage>
</organism>
<evidence type="ECO:0000313" key="2">
    <source>
        <dbReference type="EMBL" id="KAH9288816.1"/>
    </source>
</evidence>
<accession>A0AA38BRD6</accession>
<name>A0AA38BRD6_TAXCH</name>
<proteinExistence type="predicted"/>
<keyword evidence="3" id="KW-1185">Reference proteome</keyword>
<reference evidence="2 3" key="1">
    <citation type="journal article" date="2021" name="Nat. Plants">
        <title>The Taxus genome provides insights into paclitaxel biosynthesis.</title>
        <authorList>
            <person name="Xiong X."/>
            <person name="Gou J."/>
            <person name="Liao Q."/>
            <person name="Li Y."/>
            <person name="Zhou Q."/>
            <person name="Bi G."/>
            <person name="Li C."/>
            <person name="Du R."/>
            <person name="Wang X."/>
            <person name="Sun T."/>
            <person name="Guo L."/>
            <person name="Liang H."/>
            <person name="Lu P."/>
            <person name="Wu Y."/>
            <person name="Zhang Z."/>
            <person name="Ro D.K."/>
            <person name="Shang Y."/>
            <person name="Huang S."/>
            <person name="Yan J."/>
        </authorList>
    </citation>
    <scope>NUCLEOTIDE SEQUENCE [LARGE SCALE GENOMIC DNA]</scope>
    <source>
        <strain evidence="2">Ta-2019</strain>
    </source>
</reference>
<feature type="non-terminal residue" evidence="2">
    <location>
        <position position="1"/>
    </location>
</feature>
<feature type="region of interest" description="Disordered" evidence="1">
    <location>
        <begin position="1"/>
        <end position="58"/>
    </location>
</feature>
<evidence type="ECO:0000256" key="1">
    <source>
        <dbReference type="SAM" id="MobiDB-lite"/>
    </source>
</evidence>
<dbReference type="EMBL" id="JAHRHJ020003813">
    <property type="protein sequence ID" value="KAH9288816.1"/>
    <property type="molecule type" value="Genomic_DNA"/>
</dbReference>
<feature type="compositionally biased region" description="Basic and acidic residues" evidence="1">
    <location>
        <begin position="42"/>
        <end position="58"/>
    </location>
</feature>
<gene>
    <name evidence="2" type="ORF">KI387_032933</name>
</gene>
<protein>
    <submittedName>
        <fullName evidence="2">Uncharacterized protein</fullName>
    </submittedName>
</protein>
<comment type="caution">
    <text evidence="2">The sequence shown here is derived from an EMBL/GenBank/DDBJ whole genome shotgun (WGS) entry which is preliminary data.</text>
</comment>
<sequence length="58" mass="6422">FEKEASPSIIAKKKKTDDIPMVTPQNKIISRGSPLPPSMESKLLKPDPVTSKKDPTFQ</sequence>